<keyword evidence="2" id="KW-1185">Reference proteome</keyword>
<organism evidence="1 2">
    <name type="scientific">Triparma strigata</name>
    <dbReference type="NCBI Taxonomy" id="1606541"/>
    <lineage>
        <taxon>Eukaryota</taxon>
        <taxon>Sar</taxon>
        <taxon>Stramenopiles</taxon>
        <taxon>Ochrophyta</taxon>
        <taxon>Bolidophyceae</taxon>
        <taxon>Parmales</taxon>
        <taxon>Triparmaceae</taxon>
        <taxon>Triparma</taxon>
    </lineage>
</organism>
<protein>
    <submittedName>
        <fullName evidence="1">Uncharacterized protein</fullName>
    </submittedName>
</protein>
<evidence type="ECO:0000313" key="2">
    <source>
        <dbReference type="Proteomes" id="UP001165085"/>
    </source>
</evidence>
<proteinExistence type="predicted"/>
<name>A0A9W6ZHU6_9STRA</name>
<accession>A0A9W6ZHU6</accession>
<dbReference type="AlphaFoldDB" id="A0A9W6ZHU6"/>
<sequence>MTLTFSRFSRTSSIRKSIRKSLIGTKPSVIVPFTQPSAPPTVQVQMPAGGVPGQQMIVQGPNGPFTLTLPSGISPGTTFSVLVPLPPLELVDPQPNLRTPPPLTTQ</sequence>
<evidence type="ECO:0000313" key="1">
    <source>
        <dbReference type="EMBL" id="GMH52471.1"/>
    </source>
</evidence>
<dbReference type="Proteomes" id="UP001165085">
    <property type="component" value="Unassembled WGS sequence"/>
</dbReference>
<gene>
    <name evidence="1" type="ORF">TrST_g5617</name>
</gene>
<comment type="caution">
    <text evidence="1">The sequence shown here is derived from an EMBL/GenBank/DDBJ whole genome shotgun (WGS) entry which is preliminary data.</text>
</comment>
<dbReference type="EMBL" id="BRXY01000011">
    <property type="protein sequence ID" value="GMH52471.1"/>
    <property type="molecule type" value="Genomic_DNA"/>
</dbReference>
<reference evidence="2" key="1">
    <citation type="journal article" date="2023" name="Commun. Biol.">
        <title>Genome analysis of Parmales, the sister group of diatoms, reveals the evolutionary specialization of diatoms from phago-mixotrophs to photoautotrophs.</title>
        <authorList>
            <person name="Ban H."/>
            <person name="Sato S."/>
            <person name="Yoshikawa S."/>
            <person name="Yamada K."/>
            <person name="Nakamura Y."/>
            <person name="Ichinomiya M."/>
            <person name="Sato N."/>
            <person name="Blanc-Mathieu R."/>
            <person name="Endo H."/>
            <person name="Kuwata A."/>
            <person name="Ogata H."/>
        </authorList>
    </citation>
    <scope>NUCLEOTIDE SEQUENCE [LARGE SCALE GENOMIC DNA]</scope>
    <source>
        <strain evidence="2">NIES 3701</strain>
    </source>
</reference>